<gene>
    <name evidence="9" type="ORF">CHH61_15995</name>
</gene>
<keyword evidence="5 7" id="KW-1133">Transmembrane helix</keyword>
<evidence type="ECO:0000256" key="7">
    <source>
        <dbReference type="RuleBase" id="RU363032"/>
    </source>
</evidence>
<accession>A0A268RXL3</accession>
<keyword evidence="2 7" id="KW-0813">Transport</keyword>
<comment type="caution">
    <text evidence="9">The sequence shown here is derived from an EMBL/GenBank/DDBJ whole genome shotgun (WGS) entry which is preliminary data.</text>
</comment>
<dbReference type="GO" id="GO:0005886">
    <property type="term" value="C:plasma membrane"/>
    <property type="evidence" value="ECO:0007669"/>
    <property type="project" value="UniProtKB-SubCell"/>
</dbReference>
<keyword evidence="3" id="KW-1003">Cell membrane</keyword>
<protein>
    <submittedName>
        <fullName evidence="9">Sugar ABC transporter permease</fullName>
    </submittedName>
</protein>
<feature type="transmembrane region" description="Helical" evidence="7">
    <location>
        <begin position="289"/>
        <end position="310"/>
    </location>
</feature>
<feature type="transmembrane region" description="Helical" evidence="7">
    <location>
        <begin position="34"/>
        <end position="53"/>
    </location>
</feature>
<organism evidence="9 10">
    <name type="scientific">Shouchella clausii</name>
    <name type="common">Alkalihalobacillus clausii</name>
    <dbReference type="NCBI Taxonomy" id="79880"/>
    <lineage>
        <taxon>Bacteria</taxon>
        <taxon>Bacillati</taxon>
        <taxon>Bacillota</taxon>
        <taxon>Bacilli</taxon>
        <taxon>Bacillales</taxon>
        <taxon>Bacillaceae</taxon>
        <taxon>Shouchella</taxon>
    </lineage>
</organism>
<evidence type="ECO:0000256" key="4">
    <source>
        <dbReference type="ARBA" id="ARBA00022692"/>
    </source>
</evidence>
<evidence type="ECO:0000259" key="8">
    <source>
        <dbReference type="PROSITE" id="PS50928"/>
    </source>
</evidence>
<evidence type="ECO:0000256" key="1">
    <source>
        <dbReference type="ARBA" id="ARBA00004651"/>
    </source>
</evidence>
<dbReference type="PROSITE" id="PS50928">
    <property type="entry name" value="ABC_TM1"/>
    <property type="match status" value="1"/>
</dbReference>
<dbReference type="Pfam" id="PF00528">
    <property type="entry name" value="BPD_transp_1"/>
    <property type="match status" value="1"/>
</dbReference>
<feature type="transmembrane region" description="Helical" evidence="7">
    <location>
        <begin position="186"/>
        <end position="210"/>
    </location>
</feature>
<dbReference type="RefSeq" id="WP_095238453.1">
    <property type="nucleotide sequence ID" value="NZ_CP155469.1"/>
</dbReference>
<dbReference type="InterPro" id="IPR050809">
    <property type="entry name" value="UgpAE/MalFG_permease"/>
</dbReference>
<keyword evidence="4 7" id="KW-0812">Transmembrane</keyword>
<feature type="transmembrane region" description="Helical" evidence="7">
    <location>
        <begin position="230"/>
        <end position="253"/>
    </location>
</feature>
<evidence type="ECO:0000313" key="10">
    <source>
        <dbReference type="Proteomes" id="UP000216133"/>
    </source>
</evidence>
<feature type="domain" description="ABC transmembrane type-1" evidence="8">
    <location>
        <begin position="95"/>
        <end position="310"/>
    </location>
</feature>
<keyword evidence="6 7" id="KW-0472">Membrane</keyword>
<dbReference type="InterPro" id="IPR000515">
    <property type="entry name" value="MetI-like"/>
</dbReference>
<evidence type="ECO:0000256" key="2">
    <source>
        <dbReference type="ARBA" id="ARBA00022448"/>
    </source>
</evidence>
<dbReference type="CDD" id="cd06261">
    <property type="entry name" value="TM_PBP2"/>
    <property type="match status" value="1"/>
</dbReference>
<evidence type="ECO:0000256" key="3">
    <source>
        <dbReference type="ARBA" id="ARBA00022475"/>
    </source>
</evidence>
<dbReference type="AlphaFoldDB" id="A0A268RXL3"/>
<feature type="transmembrane region" description="Helical" evidence="7">
    <location>
        <begin position="101"/>
        <end position="123"/>
    </location>
</feature>
<feature type="transmembrane region" description="Helical" evidence="7">
    <location>
        <begin position="135"/>
        <end position="155"/>
    </location>
</feature>
<evidence type="ECO:0000256" key="5">
    <source>
        <dbReference type="ARBA" id="ARBA00022989"/>
    </source>
</evidence>
<reference evidence="9 10" key="1">
    <citation type="submission" date="2017-07" db="EMBL/GenBank/DDBJ databases">
        <title>Isolation and whole genome analysis of endospore-forming bacteria from heroin.</title>
        <authorList>
            <person name="Kalinowski J."/>
            <person name="Ahrens B."/>
            <person name="Al-Dilaimi A."/>
            <person name="Winkler A."/>
            <person name="Wibberg D."/>
            <person name="Schleenbecker U."/>
            <person name="Ruckert C."/>
            <person name="Wolfel R."/>
            <person name="Grass G."/>
        </authorList>
    </citation>
    <scope>NUCLEOTIDE SEQUENCE [LARGE SCALE GENOMIC DNA]</scope>
    <source>
        <strain evidence="9 10">7523-2</strain>
    </source>
</reference>
<dbReference type="EMBL" id="NPBS01000083">
    <property type="protein sequence ID" value="PAF25003.1"/>
    <property type="molecule type" value="Genomic_DNA"/>
</dbReference>
<sequence>MSVVQPSRIKGNRAKLGHIQPQKQKKFVRVLRSWQLYVLLAPTIIYFLIFKYYPMYGLQIAFKNYLPSLGVWGSEWVGFDHFLRFFQSYQFWTILENTLVLSIYELAVGFPLPILLALMLNMLISHKYKRFLQTVVYAPHFISVVVLVGILFVFLSPSSGLINHLIGLFGGEPINFMASPEWFKTLYVFSGVWQGTGFAAIIYLAALSGVDPSLHEAAVMDGASKFKRMLHIDIPAIMPISVIMLILALGNLMNIGFEKALLMQTPLNKESSNIIATYVYEVGIQQAQYSFGTAVGLFNAVINLILLVTVNQIARKMSDSSLW</sequence>
<evidence type="ECO:0000313" key="9">
    <source>
        <dbReference type="EMBL" id="PAF25003.1"/>
    </source>
</evidence>
<name>A0A268RXL3_SHOCL</name>
<dbReference type="PANTHER" id="PTHR43227:SF11">
    <property type="entry name" value="BLL4140 PROTEIN"/>
    <property type="match status" value="1"/>
</dbReference>
<dbReference type="GO" id="GO:0055085">
    <property type="term" value="P:transmembrane transport"/>
    <property type="evidence" value="ECO:0007669"/>
    <property type="project" value="InterPro"/>
</dbReference>
<evidence type="ECO:0000256" key="6">
    <source>
        <dbReference type="ARBA" id="ARBA00023136"/>
    </source>
</evidence>
<comment type="subcellular location">
    <subcellularLocation>
        <location evidence="1 7">Cell membrane</location>
        <topology evidence="1 7">Multi-pass membrane protein</topology>
    </subcellularLocation>
</comment>
<dbReference type="SUPFAM" id="SSF161098">
    <property type="entry name" value="MetI-like"/>
    <property type="match status" value="1"/>
</dbReference>
<dbReference type="PANTHER" id="PTHR43227">
    <property type="entry name" value="BLL4140 PROTEIN"/>
    <property type="match status" value="1"/>
</dbReference>
<dbReference type="Gene3D" id="1.10.3720.10">
    <property type="entry name" value="MetI-like"/>
    <property type="match status" value="1"/>
</dbReference>
<comment type="similarity">
    <text evidence="7">Belongs to the binding-protein-dependent transport system permease family.</text>
</comment>
<dbReference type="InterPro" id="IPR035906">
    <property type="entry name" value="MetI-like_sf"/>
</dbReference>
<proteinExistence type="inferred from homology"/>
<dbReference type="Proteomes" id="UP000216133">
    <property type="component" value="Unassembled WGS sequence"/>
</dbReference>